<dbReference type="PANTHER" id="PTHR14905">
    <property type="entry name" value="NG37"/>
    <property type="match status" value="1"/>
</dbReference>
<reference evidence="8" key="1">
    <citation type="submission" date="2022-11" db="UniProtKB">
        <authorList>
            <consortium name="WormBaseParasite"/>
        </authorList>
    </citation>
    <scope>IDENTIFICATION</scope>
</reference>
<dbReference type="InterPro" id="IPR036465">
    <property type="entry name" value="vWFA_dom_sf"/>
</dbReference>
<dbReference type="AlphaFoldDB" id="A0A914QNN2"/>
<evidence type="ECO:0000313" key="7">
    <source>
        <dbReference type="Proteomes" id="UP000887578"/>
    </source>
</evidence>
<dbReference type="InterPro" id="IPR056862">
    <property type="entry name" value="VWA7_N"/>
</dbReference>
<comment type="subcellular location">
    <subcellularLocation>
        <location evidence="1">Secreted</location>
    </subcellularLocation>
</comment>
<feature type="domain" description="Hemicentin-1-like von Willebrand factor A" evidence="5">
    <location>
        <begin position="144"/>
        <end position="283"/>
    </location>
</feature>
<proteinExistence type="predicted"/>
<evidence type="ECO:0000256" key="1">
    <source>
        <dbReference type="ARBA" id="ARBA00004613"/>
    </source>
</evidence>
<keyword evidence="7" id="KW-1185">Reference proteome</keyword>
<evidence type="ECO:0000256" key="4">
    <source>
        <dbReference type="SAM" id="MobiDB-lite"/>
    </source>
</evidence>
<evidence type="ECO:0000259" key="6">
    <source>
        <dbReference type="Pfam" id="PF25107"/>
    </source>
</evidence>
<evidence type="ECO:0000256" key="2">
    <source>
        <dbReference type="ARBA" id="ARBA00022525"/>
    </source>
</evidence>
<evidence type="ECO:0000256" key="3">
    <source>
        <dbReference type="ARBA" id="ARBA00022729"/>
    </source>
</evidence>
<dbReference type="Gene3D" id="3.40.50.410">
    <property type="entry name" value="von Willebrand factor, type A domain"/>
    <property type="match status" value="1"/>
</dbReference>
<dbReference type="Pfam" id="PF25107">
    <property type="entry name" value="VWA7_N"/>
    <property type="match status" value="1"/>
</dbReference>
<accession>A0A914QNN2</accession>
<name>A0A914QNN2_9BILA</name>
<dbReference type="Proteomes" id="UP000887578">
    <property type="component" value="Unplaced"/>
</dbReference>
<feature type="region of interest" description="Disordered" evidence="4">
    <location>
        <begin position="781"/>
        <end position="802"/>
    </location>
</feature>
<dbReference type="PANTHER" id="PTHR14905:SF7">
    <property type="entry name" value="VON WILLEBRAND FACTOR A DOMAIN-CONTAINING PROTEIN 7"/>
    <property type="match status" value="1"/>
</dbReference>
<dbReference type="Pfam" id="PF25106">
    <property type="entry name" value="VWA_4"/>
    <property type="match status" value="1"/>
</dbReference>
<evidence type="ECO:0000313" key="8">
    <source>
        <dbReference type="WBParaSite" id="PDA_v2.g5299.t1"/>
    </source>
</evidence>
<keyword evidence="3" id="KW-0732">Signal</keyword>
<keyword evidence="2" id="KW-0964">Secreted</keyword>
<evidence type="ECO:0000259" key="5">
    <source>
        <dbReference type="Pfam" id="PF25106"/>
    </source>
</evidence>
<dbReference type="WBParaSite" id="PDA_v2.g5299.t1">
    <property type="protein sequence ID" value="PDA_v2.g5299.t1"/>
    <property type="gene ID" value="PDA_v2.g5299"/>
</dbReference>
<dbReference type="InterPro" id="IPR052577">
    <property type="entry name" value="VWA7"/>
</dbReference>
<dbReference type="InterPro" id="IPR056861">
    <property type="entry name" value="HMCN1-like_VWA"/>
</dbReference>
<organism evidence="7 8">
    <name type="scientific">Panagrolaimus davidi</name>
    <dbReference type="NCBI Taxonomy" id="227884"/>
    <lineage>
        <taxon>Eukaryota</taxon>
        <taxon>Metazoa</taxon>
        <taxon>Ecdysozoa</taxon>
        <taxon>Nematoda</taxon>
        <taxon>Chromadorea</taxon>
        <taxon>Rhabditida</taxon>
        <taxon>Tylenchina</taxon>
        <taxon>Panagrolaimomorpha</taxon>
        <taxon>Panagrolaimoidea</taxon>
        <taxon>Panagrolaimidae</taxon>
        <taxon>Panagrolaimus</taxon>
    </lineage>
</organism>
<feature type="compositionally biased region" description="Low complexity" evidence="4">
    <location>
        <begin position="782"/>
        <end position="797"/>
    </location>
</feature>
<protein>
    <submittedName>
        <fullName evidence="8">VWFA domain-containing protein</fullName>
    </submittedName>
</protein>
<dbReference type="SUPFAM" id="SSF53300">
    <property type="entry name" value="vWA-like"/>
    <property type="match status" value="1"/>
</dbReference>
<feature type="domain" description="VWA7 N-terminal" evidence="6">
    <location>
        <begin position="38"/>
        <end position="128"/>
    </location>
</feature>
<sequence>MSPAERKIYDDFVENPISQILFGFIPCLKGSTEYAFPCQNNVATNGLTSGYYESEKDIAPKPPSGNKCSHGGGFDESVTIAATGGISKDADNMFFAPHYKLHKKAAKLAVEATIQYFEDFRLSIKDEKKFGQLIGIQYTPSIGIAIVLDTTESMKTQWNDVITQVLDDIDEITKKNPSKTINYFLMPFNDPDFGFPSEDKGVFATNNLTEFSQKLNSLKPLGGGDIPEMCLPAILSTLKKVGTGVSINVYTDSISKKPEFLQQIGSIAVGKNVKVSFTMFGENLPNSVNPQKSLSNILGLRHSHDNRFPQFEKLVDIEELNANETEAYSTLQDYINLATLTEGFYEKYRKIYGAKQRFFATNNISRNDWEIIDSVIISDTTSFSYSFIVDDTMNYIEIELVSIFGGETIKNLNVNISSPTTLLPLNENFTTDMVRKFVYNNPTPGNWTMDIDKIDVTQQILLQVSSPSYLDVHVRLIPSLNSSTQHLRAPIIGEGKYDIFIECASCKTMESLIVTPCGNETRYHQSAPVFVTSFNWWYIENVVFPAAGGLICFEINGTTLRGNRFTRLIDKKISLISVGIKGSVSKPEIFNHQNASLSFYITNYGASDSFNLTIITNKNINLSFNQKIYTIDSKATINDTVEISITDPYVFSINLELTVTAQSTPSMTAQQNYFISVLDSDDDIDAPVCNILTDGNSTCPFDSCVDQKYDAKVEFYDSGTGVFRVNAEEGEWNIPKYDNGTTAKLNASGKLDCCTEISRFFVFDKNGLIGRCLFKNNVKGKPSTTSTTTVTPTTSESPKNKSTKFSLHFDNQISEVYKNRLVEIINEIIVQILSPFSNERHLRVLKAAMLSSLQRKWLDSKYTNQFNTLSLNAITNLNENERLGCACLVKAHESFQAQTPDRLTTDDIY</sequence>